<organism evidence="1 2">
    <name type="scientific">Aldrovandia affinis</name>
    <dbReference type="NCBI Taxonomy" id="143900"/>
    <lineage>
        <taxon>Eukaryota</taxon>
        <taxon>Metazoa</taxon>
        <taxon>Chordata</taxon>
        <taxon>Craniata</taxon>
        <taxon>Vertebrata</taxon>
        <taxon>Euteleostomi</taxon>
        <taxon>Actinopterygii</taxon>
        <taxon>Neopterygii</taxon>
        <taxon>Teleostei</taxon>
        <taxon>Notacanthiformes</taxon>
        <taxon>Halosauridae</taxon>
        <taxon>Aldrovandia</taxon>
    </lineage>
</organism>
<comment type="caution">
    <text evidence="1">The sequence shown here is derived from an EMBL/GenBank/DDBJ whole genome shotgun (WGS) entry which is preliminary data.</text>
</comment>
<proteinExistence type="predicted"/>
<dbReference type="AlphaFoldDB" id="A0AAD7T7E0"/>
<evidence type="ECO:0000313" key="1">
    <source>
        <dbReference type="EMBL" id="KAJ8415697.1"/>
    </source>
</evidence>
<evidence type="ECO:0000313" key="2">
    <source>
        <dbReference type="Proteomes" id="UP001221898"/>
    </source>
</evidence>
<sequence>MRQEKNVSLAVLKRFLRPPGAYGTRLPDPPACPEVRPGDTVLLSLPAPHDRPSPPALNPALLLLELLSTHSGYGYAYASSNVLTLCPAGYGKVFTPSCKLSTVALG</sequence>
<dbReference type="EMBL" id="JAINUG010000008">
    <property type="protein sequence ID" value="KAJ8415697.1"/>
    <property type="molecule type" value="Genomic_DNA"/>
</dbReference>
<name>A0AAD7T7E0_9TELE</name>
<accession>A0AAD7T7E0</accession>
<dbReference type="Proteomes" id="UP001221898">
    <property type="component" value="Unassembled WGS sequence"/>
</dbReference>
<gene>
    <name evidence="1" type="ORF">AAFF_G00402540</name>
</gene>
<keyword evidence="2" id="KW-1185">Reference proteome</keyword>
<protein>
    <submittedName>
        <fullName evidence="1">Uncharacterized protein</fullName>
    </submittedName>
</protein>
<reference evidence="1" key="1">
    <citation type="journal article" date="2023" name="Science">
        <title>Genome structures resolve the early diversification of teleost fishes.</title>
        <authorList>
            <person name="Parey E."/>
            <person name="Louis A."/>
            <person name="Montfort J."/>
            <person name="Bouchez O."/>
            <person name="Roques C."/>
            <person name="Iampietro C."/>
            <person name="Lluch J."/>
            <person name="Castinel A."/>
            <person name="Donnadieu C."/>
            <person name="Desvignes T."/>
            <person name="Floi Bucao C."/>
            <person name="Jouanno E."/>
            <person name="Wen M."/>
            <person name="Mejri S."/>
            <person name="Dirks R."/>
            <person name="Jansen H."/>
            <person name="Henkel C."/>
            <person name="Chen W.J."/>
            <person name="Zahm M."/>
            <person name="Cabau C."/>
            <person name="Klopp C."/>
            <person name="Thompson A.W."/>
            <person name="Robinson-Rechavi M."/>
            <person name="Braasch I."/>
            <person name="Lecointre G."/>
            <person name="Bobe J."/>
            <person name="Postlethwait J.H."/>
            <person name="Berthelot C."/>
            <person name="Roest Crollius H."/>
            <person name="Guiguen Y."/>
        </authorList>
    </citation>
    <scope>NUCLEOTIDE SEQUENCE</scope>
    <source>
        <strain evidence="1">NC1722</strain>
    </source>
</reference>